<evidence type="ECO:0000313" key="1">
    <source>
        <dbReference type="EMBL" id="PNH09757.1"/>
    </source>
</evidence>
<proteinExistence type="predicted"/>
<dbReference type="Proteomes" id="UP000236333">
    <property type="component" value="Unassembled WGS sequence"/>
</dbReference>
<keyword evidence="2" id="KW-1185">Reference proteome</keyword>
<protein>
    <submittedName>
        <fullName evidence="1">Uncharacterized protein</fullName>
    </submittedName>
</protein>
<reference evidence="1 2" key="1">
    <citation type="journal article" date="2017" name="Mol. Biol. Evol.">
        <title>The 4-celled Tetrabaena socialis nuclear genome reveals the essential components for genetic control of cell number at the origin of multicellularity in the volvocine lineage.</title>
        <authorList>
            <person name="Featherston J."/>
            <person name="Arakaki Y."/>
            <person name="Hanschen E.R."/>
            <person name="Ferris P.J."/>
            <person name="Michod R.E."/>
            <person name="Olson B.J.S.C."/>
            <person name="Nozaki H."/>
            <person name="Durand P.M."/>
        </authorList>
    </citation>
    <scope>NUCLEOTIDE SEQUENCE [LARGE SCALE GENOMIC DNA]</scope>
    <source>
        <strain evidence="1 2">NIES-571</strain>
    </source>
</reference>
<evidence type="ECO:0000313" key="2">
    <source>
        <dbReference type="Proteomes" id="UP000236333"/>
    </source>
</evidence>
<comment type="caution">
    <text evidence="1">The sequence shown here is derived from an EMBL/GenBank/DDBJ whole genome shotgun (WGS) entry which is preliminary data.</text>
</comment>
<dbReference type="EMBL" id="PGGS01000079">
    <property type="protein sequence ID" value="PNH09757.1"/>
    <property type="molecule type" value="Genomic_DNA"/>
</dbReference>
<name>A0A2J8AB78_9CHLO</name>
<sequence>AQRRVHNPCETPSAYNPESVHAVCAHPHFLKRLFLISAGSSWRRGPGQFAPGYLHYSILQVVQGHPVLGGWELWERRGSTCQHRPCIGPNAIPWGDERPRTGHFRTRVG</sequence>
<dbReference type="AlphaFoldDB" id="A0A2J8AB78"/>
<accession>A0A2J8AB78</accession>
<gene>
    <name evidence="1" type="ORF">TSOC_003600</name>
</gene>
<feature type="non-terminal residue" evidence="1">
    <location>
        <position position="1"/>
    </location>
</feature>
<organism evidence="1 2">
    <name type="scientific">Tetrabaena socialis</name>
    <dbReference type="NCBI Taxonomy" id="47790"/>
    <lineage>
        <taxon>Eukaryota</taxon>
        <taxon>Viridiplantae</taxon>
        <taxon>Chlorophyta</taxon>
        <taxon>core chlorophytes</taxon>
        <taxon>Chlorophyceae</taxon>
        <taxon>CS clade</taxon>
        <taxon>Chlamydomonadales</taxon>
        <taxon>Tetrabaenaceae</taxon>
        <taxon>Tetrabaena</taxon>
    </lineage>
</organism>